<dbReference type="OrthoDB" id="10602414at2759"/>
<dbReference type="EMBL" id="CAJFCW020000002">
    <property type="protein sequence ID" value="CAG9092089.1"/>
    <property type="molecule type" value="Genomic_DNA"/>
</dbReference>
<dbReference type="EMBL" id="CAJFDH010000002">
    <property type="protein sequence ID" value="CAD5210790.1"/>
    <property type="molecule type" value="Genomic_DNA"/>
</dbReference>
<dbReference type="Proteomes" id="UP000614601">
    <property type="component" value="Unassembled WGS sequence"/>
</dbReference>
<dbReference type="Pfam" id="PF01549">
    <property type="entry name" value="ShK"/>
    <property type="match status" value="2"/>
</dbReference>
<evidence type="ECO:0000313" key="3">
    <source>
        <dbReference type="EMBL" id="CAD5210790.1"/>
    </source>
</evidence>
<dbReference type="AlphaFoldDB" id="A0A811K5Z9"/>
<evidence type="ECO:0000256" key="1">
    <source>
        <dbReference type="PROSITE-ProRule" id="PRU01005"/>
    </source>
</evidence>
<gene>
    <name evidence="3" type="ORF">BOKJ2_LOCUS3370</name>
</gene>
<evidence type="ECO:0000259" key="2">
    <source>
        <dbReference type="PROSITE" id="PS51670"/>
    </source>
</evidence>
<evidence type="ECO:0000313" key="4">
    <source>
        <dbReference type="Proteomes" id="UP000614601"/>
    </source>
</evidence>
<sequence>MQTNCPASCGFCETQQGQYAYPQQYEPYFTSTQYGGGYSSGCSNFYCSGGYSGYCYDCYGGGFVGMVGYPGYMGGGINILGGLLGGLESLIAGIGQAFRNILLNLGNLLNSGNFANYGYGYGGNSYCMDYLPGCYMYLSMCMSPYSFYSQCLQRYCPLTCGLCAGGQSGIVGGGGIVPGLSIGGGGLGNPLGALGGIMG</sequence>
<feature type="domain" description="ShKT" evidence="2">
    <location>
        <begin position="1"/>
        <end position="12"/>
    </location>
</feature>
<dbReference type="InterPro" id="IPR003582">
    <property type="entry name" value="ShKT_dom"/>
</dbReference>
<name>A0A811K5Z9_9BILA</name>
<comment type="caution">
    <text evidence="1">Lacks conserved residue(s) required for the propagation of feature annotation.</text>
</comment>
<dbReference type="PROSITE" id="PS51670">
    <property type="entry name" value="SHKT"/>
    <property type="match status" value="1"/>
</dbReference>
<keyword evidence="4" id="KW-1185">Reference proteome</keyword>
<reference evidence="3" key="1">
    <citation type="submission" date="2020-09" db="EMBL/GenBank/DDBJ databases">
        <authorList>
            <person name="Kikuchi T."/>
        </authorList>
    </citation>
    <scope>NUCLEOTIDE SEQUENCE</scope>
    <source>
        <strain evidence="3">SH1</strain>
    </source>
</reference>
<comment type="caution">
    <text evidence="3">The sequence shown here is derived from an EMBL/GenBank/DDBJ whole genome shotgun (WGS) entry which is preliminary data.</text>
</comment>
<proteinExistence type="predicted"/>
<organism evidence="3 4">
    <name type="scientific">Bursaphelenchus okinawaensis</name>
    <dbReference type="NCBI Taxonomy" id="465554"/>
    <lineage>
        <taxon>Eukaryota</taxon>
        <taxon>Metazoa</taxon>
        <taxon>Ecdysozoa</taxon>
        <taxon>Nematoda</taxon>
        <taxon>Chromadorea</taxon>
        <taxon>Rhabditida</taxon>
        <taxon>Tylenchina</taxon>
        <taxon>Tylenchomorpha</taxon>
        <taxon>Aphelenchoidea</taxon>
        <taxon>Aphelenchoididae</taxon>
        <taxon>Bursaphelenchus</taxon>
    </lineage>
</organism>
<protein>
    <recommendedName>
        <fullName evidence="2">ShKT domain-containing protein</fullName>
    </recommendedName>
</protein>
<dbReference type="Proteomes" id="UP000783686">
    <property type="component" value="Unassembled WGS sequence"/>
</dbReference>
<accession>A0A811K5Z9</accession>